<evidence type="ECO:0000313" key="8">
    <source>
        <dbReference type="EMBL" id="SDJ34427.1"/>
    </source>
</evidence>
<dbReference type="PANTHER" id="PTHR42838">
    <property type="entry name" value="CYTOCHROME C OXIDASE SUBUNIT II"/>
    <property type="match status" value="1"/>
</dbReference>
<dbReference type="InterPro" id="IPR034214">
    <property type="entry name" value="Ba3_CcO_II_C"/>
</dbReference>
<dbReference type="PANTHER" id="PTHR42838:SF2">
    <property type="entry name" value="NITROUS-OXIDE REDUCTASE"/>
    <property type="match status" value="1"/>
</dbReference>
<comment type="subcellular location">
    <subcellularLocation>
        <location evidence="1">Cell envelope</location>
    </subcellularLocation>
</comment>
<evidence type="ECO:0000256" key="6">
    <source>
        <dbReference type="ARBA" id="ARBA00047816"/>
    </source>
</evidence>
<comment type="catalytic activity">
    <reaction evidence="6">
        <text>4 Fe(II)-[cytochrome c] + O2 + 8 H(+)(in) = 4 Fe(III)-[cytochrome c] + 2 H2O + 4 H(+)(out)</text>
        <dbReference type="Rhea" id="RHEA:11436"/>
        <dbReference type="Rhea" id="RHEA-COMP:10350"/>
        <dbReference type="Rhea" id="RHEA-COMP:14399"/>
        <dbReference type="ChEBI" id="CHEBI:15377"/>
        <dbReference type="ChEBI" id="CHEBI:15378"/>
        <dbReference type="ChEBI" id="CHEBI:15379"/>
        <dbReference type="ChEBI" id="CHEBI:29033"/>
        <dbReference type="ChEBI" id="CHEBI:29034"/>
        <dbReference type="EC" id="7.1.1.9"/>
    </reaction>
</comment>
<evidence type="ECO:0000256" key="2">
    <source>
        <dbReference type="ARBA" id="ARBA00022723"/>
    </source>
</evidence>
<keyword evidence="9" id="KW-1185">Reference proteome</keyword>
<dbReference type="GO" id="GO:0005507">
    <property type="term" value="F:copper ion binding"/>
    <property type="evidence" value="ECO:0007669"/>
    <property type="project" value="InterPro"/>
</dbReference>
<dbReference type="OrthoDB" id="9773456at2"/>
<dbReference type="GO" id="GO:0030313">
    <property type="term" value="C:cell envelope"/>
    <property type="evidence" value="ECO:0007669"/>
    <property type="project" value="UniProtKB-SubCell"/>
</dbReference>
<dbReference type="InterPro" id="IPR051403">
    <property type="entry name" value="NosZ/Cyto_c_oxidase_sub2"/>
</dbReference>
<evidence type="ECO:0000259" key="7">
    <source>
        <dbReference type="PROSITE" id="PS50857"/>
    </source>
</evidence>
<dbReference type="EMBL" id="FNEV01000004">
    <property type="protein sequence ID" value="SDJ34427.1"/>
    <property type="molecule type" value="Genomic_DNA"/>
</dbReference>
<name>A0A1G8SYW3_9BACI</name>
<keyword evidence="2" id="KW-0479">Metal-binding</keyword>
<feature type="domain" description="Cytochrome oxidase subunit II copper A binding" evidence="7">
    <location>
        <begin position="62"/>
        <end position="157"/>
    </location>
</feature>
<dbReference type="Pfam" id="PF00116">
    <property type="entry name" value="COX2"/>
    <property type="match status" value="1"/>
</dbReference>
<gene>
    <name evidence="8" type="ORF">SAMN04490247_1605</name>
</gene>
<organism evidence="8 9">
    <name type="scientific">Salimicrobium halophilum</name>
    <dbReference type="NCBI Taxonomy" id="86666"/>
    <lineage>
        <taxon>Bacteria</taxon>
        <taxon>Bacillati</taxon>
        <taxon>Bacillota</taxon>
        <taxon>Bacilli</taxon>
        <taxon>Bacillales</taxon>
        <taxon>Bacillaceae</taxon>
        <taxon>Salimicrobium</taxon>
    </lineage>
</organism>
<dbReference type="InterPro" id="IPR008972">
    <property type="entry name" value="Cupredoxin"/>
</dbReference>
<comment type="function">
    <text evidence="4">Subunits I and II form the functional core of the enzyme complex. Electrons originating in cytochrome c are transferred via heme a and Cu(A) to the binuclear center formed by heme a3 and Cu(B).</text>
</comment>
<dbReference type="PROSITE" id="PS50857">
    <property type="entry name" value="COX2_CUA"/>
    <property type="match status" value="1"/>
</dbReference>
<dbReference type="AlphaFoldDB" id="A0A1G8SYW3"/>
<dbReference type="GO" id="GO:0004129">
    <property type="term" value="F:cytochrome-c oxidase activity"/>
    <property type="evidence" value="ECO:0007669"/>
    <property type="project" value="UniProtKB-EC"/>
</dbReference>
<reference evidence="9" key="1">
    <citation type="submission" date="2016-10" db="EMBL/GenBank/DDBJ databases">
        <authorList>
            <person name="Varghese N."/>
            <person name="Submissions S."/>
        </authorList>
    </citation>
    <scope>NUCLEOTIDE SEQUENCE [LARGE SCALE GENOMIC DNA]</scope>
    <source>
        <strain evidence="9">DSM 4771</strain>
    </source>
</reference>
<dbReference type="STRING" id="86666.SAMN04490247_1605"/>
<dbReference type="Proteomes" id="UP000199225">
    <property type="component" value="Unassembled WGS sequence"/>
</dbReference>
<accession>A0A1G8SYW3</accession>
<evidence type="ECO:0000256" key="5">
    <source>
        <dbReference type="ARBA" id="ARBA00031399"/>
    </source>
</evidence>
<sequence length="157" mass="17315">MHLHKYEKIWLSFGFAALIIFLSVVGVSAFHQGHTPSGGLQKVDPDNLEATPPFDSPGVYEKEDGSYEVIAIAEAFGYTPTEIQVPAGEEVTFKVTSKDVTHSFSIVDTNVNMMVVPGKVNEKTHTFEDPGTYLIVCNEYCGSGHHFMSMEIEVVEQ</sequence>
<dbReference type="InterPro" id="IPR002429">
    <property type="entry name" value="CcO_II-like_C"/>
</dbReference>
<proteinExistence type="predicted"/>
<keyword evidence="3" id="KW-0186">Copper</keyword>
<evidence type="ECO:0000256" key="4">
    <source>
        <dbReference type="ARBA" id="ARBA00024688"/>
    </source>
</evidence>
<dbReference type="SUPFAM" id="SSF49503">
    <property type="entry name" value="Cupredoxins"/>
    <property type="match status" value="1"/>
</dbReference>
<evidence type="ECO:0000256" key="1">
    <source>
        <dbReference type="ARBA" id="ARBA00004196"/>
    </source>
</evidence>
<evidence type="ECO:0000313" key="9">
    <source>
        <dbReference type="Proteomes" id="UP000199225"/>
    </source>
</evidence>
<dbReference type="CDD" id="cd13913">
    <property type="entry name" value="ba3_CcO_II_C"/>
    <property type="match status" value="1"/>
</dbReference>
<dbReference type="PRINTS" id="PR01166">
    <property type="entry name" value="CYCOXIDASEII"/>
</dbReference>
<dbReference type="GO" id="GO:0016020">
    <property type="term" value="C:membrane"/>
    <property type="evidence" value="ECO:0007669"/>
    <property type="project" value="InterPro"/>
</dbReference>
<dbReference type="PROSITE" id="PS00078">
    <property type="entry name" value="COX2"/>
    <property type="match status" value="1"/>
</dbReference>
<dbReference type="InterPro" id="IPR001505">
    <property type="entry name" value="Copper_CuA"/>
</dbReference>
<dbReference type="RefSeq" id="WP_093193354.1">
    <property type="nucleotide sequence ID" value="NZ_FNEV01000004.1"/>
</dbReference>
<evidence type="ECO:0000256" key="3">
    <source>
        <dbReference type="ARBA" id="ARBA00023008"/>
    </source>
</evidence>
<protein>
    <recommendedName>
        <fullName evidence="5">Cytochrome aa3 subunit 2</fullName>
    </recommendedName>
</protein>
<dbReference type="Gene3D" id="2.60.40.420">
    <property type="entry name" value="Cupredoxins - blue copper proteins"/>
    <property type="match status" value="1"/>
</dbReference>